<evidence type="ECO:0000313" key="3">
    <source>
        <dbReference type="Proteomes" id="UP000034108"/>
    </source>
</evidence>
<protein>
    <recommendedName>
        <fullName evidence="4">Rod shape-determining protein MreD</fullName>
    </recommendedName>
</protein>
<feature type="transmembrane region" description="Helical" evidence="1">
    <location>
        <begin position="34"/>
        <end position="58"/>
    </location>
</feature>
<keyword evidence="1" id="KW-0812">Transmembrane</keyword>
<keyword evidence="1" id="KW-1133">Transmembrane helix</keyword>
<dbReference type="AlphaFoldDB" id="A0A0G0YH64"/>
<dbReference type="STRING" id="1619048.UU49_C0004G0008"/>
<evidence type="ECO:0000256" key="1">
    <source>
        <dbReference type="SAM" id="Phobius"/>
    </source>
</evidence>
<evidence type="ECO:0000313" key="2">
    <source>
        <dbReference type="EMBL" id="KKR99677.1"/>
    </source>
</evidence>
<feature type="transmembrane region" description="Helical" evidence="1">
    <location>
        <begin position="70"/>
        <end position="95"/>
    </location>
</feature>
<comment type="caution">
    <text evidence="2">The sequence shown here is derived from an EMBL/GenBank/DDBJ whole genome shotgun (WGS) entry which is preliminary data.</text>
</comment>
<dbReference type="EMBL" id="LCAV01000004">
    <property type="protein sequence ID" value="KKR99677.1"/>
    <property type="molecule type" value="Genomic_DNA"/>
</dbReference>
<keyword evidence="1" id="KW-0472">Membrane</keyword>
<organism evidence="2 3">
    <name type="scientific">Candidatus Magasanikbacteria bacterium GW2011_GWC2_41_17</name>
    <dbReference type="NCBI Taxonomy" id="1619048"/>
    <lineage>
        <taxon>Bacteria</taxon>
        <taxon>Candidatus Magasanikiibacteriota</taxon>
    </lineage>
</organism>
<sequence>MVQFLFTIILFTLFVSRPTNVFWPALFIGLFLELFSATPFGLLTFSLLLSLAGAYLLFSYFFTNRSWPALLVLGLCGTLLFRIIFYFLNLIMMVKGATNFSQTFNEYFIETIKDAIYNVILLFLIFSIANRLSRRLKTIFLIR</sequence>
<feature type="transmembrane region" description="Helical" evidence="1">
    <location>
        <begin position="115"/>
        <end position="133"/>
    </location>
</feature>
<accession>A0A0G0YH64</accession>
<dbReference type="Proteomes" id="UP000034108">
    <property type="component" value="Unassembled WGS sequence"/>
</dbReference>
<name>A0A0G0YH64_9BACT</name>
<reference evidence="2 3" key="1">
    <citation type="journal article" date="2015" name="Nature">
        <title>rRNA introns, odd ribosomes, and small enigmatic genomes across a large radiation of phyla.</title>
        <authorList>
            <person name="Brown C.T."/>
            <person name="Hug L.A."/>
            <person name="Thomas B.C."/>
            <person name="Sharon I."/>
            <person name="Castelle C.J."/>
            <person name="Singh A."/>
            <person name="Wilkins M.J."/>
            <person name="Williams K.H."/>
            <person name="Banfield J.F."/>
        </authorList>
    </citation>
    <scope>NUCLEOTIDE SEQUENCE [LARGE SCALE GENOMIC DNA]</scope>
</reference>
<gene>
    <name evidence="2" type="ORF">UU49_C0004G0008</name>
</gene>
<proteinExistence type="predicted"/>
<evidence type="ECO:0008006" key="4">
    <source>
        <dbReference type="Google" id="ProtNLM"/>
    </source>
</evidence>